<dbReference type="PANTHER" id="PTHR42077">
    <property type="entry name" value="YALI0F30239P"/>
    <property type="match status" value="1"/>
</dbReference>
<reference evidence="1" key="1">
    <citation type="journal article" date="2021" name="Nat. Commun.">
        <title>Genetic determinants of endophytism in the Arabidopsis root mycobiome.</title>
        <authorList>
            <person name="Mesny F."/>
            <person name="Miyauchi S."/>
            <person name="Thiergart T."/>
            <person name="Pickel B."/>
            <person name="Atanasova L."/>
            <person name="Karlsson M."/>
            <person name="Huettel B."/>
            <person name="Barry K.W."/>
            <person name="Haridas S."/>
            <person name="Chen C."/>
            <person name="Bauer D."/>
            <person name="Andreopoulos W."/>
            <person name="Pangilinan J."/>
            <person name="LaButti K."/>
            <person name="Riley R."/>
            <person name="Lipzen A."/>
            <person name="Clum A."/>
            <person name="Drula E."/>
            <person name="Henrissat B."/>
            <person name="Kohler A."/>
            <person name="Grigoriev I.V."/>
            <person name="Martin F.M."/>
            <person name="Hacquard S."/>
        </authorList>
    </citation>
    <scope>NUCLEOTIDE SEQUENCE</scope>
    <source>
        <strain evidence="1">MPI-SDFR-AT-0117</strain>
    </source>
</reference>
<gene>
    <name evidence="1" type="ORF">F5X68DRAFT_263945</name>
</gene>
<protein>
    <submittedName>
        <fullName evidence="1">Uncharacterized protein</fullName>
    </submittedName>
</protein>
<organism evidence="1 2">
    <name type="scientific">Plectosphaerella plurivora</name>
    <dbReference type="NCBI Taxonomy" id="936078"/>
    <lineage>
        <taxon>Eukaryota</taxon>
        <taxon>Fungi</taxon>
        <taxon>Dikarya</taxon>
        <taxon>Ascomycota</taxon>
        <taxon>Pezizomycotina</taxon>
        <taxon>Sordariomycetes</taxon>
        <taxon>Hypocreomycetidae</taxon>
        <taxon>Glomerellales</taxon>
        <taxon>Plectosphaerellaceae</taxon>
        <taxon>Plectosphaerella</taxon>
    </lineage>
</organism>
<evidence type="ECO:0000313" key="2">
    <source>
        <dbReference type="Proteomes" id="UP000770015"/>
    </source>
</evidence>
<keyword evidence="2" id="KW-1185">Reference proteome</keyword>
<dbReference type="OrthoDB" id="4083871at2759"/>
<dbReference type="PANTHER" id="PTHR42077:SF1">
    <property type="entry name" value="YALI0F30239P"/>
    <property type="match status" value="1"/>
</dbReference>
<dbReference type="Proteomes" id="UP000770015">
    <property type="component" value="Unassembled WGS sequence"/>
</dbReference>
<proteinExistence type="predicted"/>
<name>A0A9P9A5P8_9PEZI</name>
<dbReference type="AlphaFoldDB" id="A0A9P9A5P8"/>
<dbReference type="EMBL" id="JAGSXJ010000022">
    <property type="protein sequence ID" value="KAH6677765.1"/>
    <property type="molecule type" value="Genomic_DNA"/>
</dbReference>
<evidence type="ECO:0000313" key="1">
    <source>
        <dbReference type="EMBL" id="KAH6677765.1"/>
    </source>
</evidence>
<sequence>MAKIGQLVPLVILLIILAGASWLGYQIWVSVGKIGDAASQRMEKKNVVFTKDGVRVGVKHVATEKYVDQTQSWVVKAWNLGGGKIEDKSTRKRW</sequence>
<comment type="caution">
    <text evidence="1">The sequence shown here is derived from an EMBL/GenBank/DDBJ whole genome shotgun (WGS) entry which is preliminary data.</text>
</comment>
<accession>A0A9P9A5P8</accession>